<comment type="caution">
    <text evidence="2">The sequence shown here is derived from an EMBL/GenBank/DDBJ whole genome shotgun (WGS) entry which is preliminary data.</text>
</comment>
<evidence type="ECO:0000313" key="3">
    <source>
        <dbReference type="Proteomes" id="UP001307849"/>
    </source>
</evidence>
<keyword evidence="3" id="KW-1185">Reference proteome</keyword>
<feature type="signal peptide" evidence="1">
    <location>
        <begin position="1"/>
        <end position="21"/>
    </location>
</feature>
<evidence type="ECO:0000256" key="1">
    <source>
        <dbReference type="SAM" id="SignalP"/>
    </source>
</evidence>
<reference evidence="2 3" key="1">
    <citation type="submission" date="2019-10" db="EMBL/GenBank/DDBJ databases">
        <authorList>
            <person name="Palmer J.M."/>
        </authorList>
    </citation>
    <scope>NUCLEOTIDE SEQUENCE [LARGE SCALE GENOMIC DNA]</scope>
    <source>
        <strain evidence="2 3">TWF506</strain>
    </source>
</reference>
<feature type="chain" id="PRO_5042848396" evidence="1">
    <location>
        <begin position="22"/>
        <end position="198"/>
    </location>
</feature>
<keyword evidence="1" id="KW-0732">Signal</keyword>
<proteinExistence type="predicted"/>
<organism evidence="2 3">
    <name type="scientific">Arthrobotrys conoides</name>
    <dbReference type="NCBI Taxonomy" id="74498"/>
    <lineage>
        <taxon>Eukaryota</taxon>
        <taxon>Fungi</taxon>
        <taxon>Dikarya</taxon>
        <taxon>Ascomycota</taxon>
        <taxon>Pezizomycotina</taxon>
        <taxon>Orbiliomycetes</taxon>
        <taxon>Orbiliales</taxon>
        <taxon>Orbiliaceae</taxon>
        <taxon>Arthrobotrys</taxon>
    </lineage>
</organism>
<gene>
    <name evidence="2" type="ORF">TWF506_005151</name>
</gene>
<accession>A0AAN8NT17</accession>
<protein>
    <submittedName>
        <fullName evidence="2">Uncharacterized protein</fullName>
    </submittedName>
</protein>
<dbReference type="Proteomes" id="UP001307849">
    <property type="component" value="Unassembled WGS sequence"/>
</dbReference>
<evidence type="ECO:0000313" key="2">
    <source>
        <dbReference type="EMBL" id="KAK6517983.1"/>
    </source>
</evidence>
<sequence length="198" mass="20519">MLFSLLPTAAILLLSTSFVAAKTEPRTLTLFPAIPEVSEIAASSSLFAIVKETGAVSTNYGINAKLGKTTGTATSTSAAPTNVNSNFYIDVTTYPNKNSQVLRYFTGAPPLTQVAEATCSFEGTTSAVCQVTRLAKRTGIAIAPGSLASSTVTYAAAQMTFQPIVFEGLPENSSAGRLRILGVPALMASMAAVAIMLL</sequence>
<name>A0AAN8NT17_9PEZI</name>
<dbReference type="AlphaFoldDB" id="A0AAN8NT17"/>
<dbReference type="EMBL" id="JAVHJM010000002">
    <property type="protein sequence ID" value="KAK6517983.1"/>
    <property type="molecule type" value="Genomic_DNA"/>
</dbReference>